<dbReference type="InterPro" id="IPR044024">
    <property type="entry name" value="aRib"/>
</dbReference>
<feature type="region of interest" description="Disordered" evidence="2">
    <location>
        <begin position="2472"/>
        <end position="2621"/>
    </location>
</feature>
<dbReference type="Pfam" id="PF04650">
    <property type="entry name" value="YSIRK_signal"/>
    <property type="match status" value="1"/>
</dbReference>
<feature type="domain" description="Rib" evidence="4">
    <location>
        <begin position="2321"/>
        <end position="2391"/>
    </location>
</feature>
<feature type="region of interest" description="Disordered" evidence="2">
    <location>
        <begin position="1959"/>
        <end position="2005"/>
    </location>
</feature>
<feature type="domain" description="Atypical Rib" evidence="5">
    <location>
        <begin position="1650"/>
        <end position="1720"/>
    </location>
</feature>
<feature type="domain" description="Atypical Rib" evidence="5">
    <location>
        <begin position="751"/>
        <end position="820"/>
    </location>
</feature>
<feature type="compositionally biased region" description="Polar residues" evidence="2">
    <location>
        <begin position="100"/>
        <end position="110"/>
    </location>
</feature>
<dbReference type="Pfam" id="PF08428">
    <property type="entry name" value="Rib"/>
    <property type="match status" value="9"/>
</dbReference>
<dbReference type="InterPro" id="IPR059115">
    <property type="entry name" value="Rib"/>
</dbReference>
<feature type="compositionally biased region" description="Polar residues" evidence="2">
    <location>
        <begin position="2273"/>
        <end position="2293"/>
    </location>
</feature>
<feature type="domain" description="Atypical Rib" evidence="5">
    <location>
        <begin position="1190"/>
        <end position="1257"/>
    </location>
</feature>
<feature type="compositionally biased region" description="Polar residues" evidence="2">
    <location>
        <begin position="2035"/>
        <end position="2050"/>
    </location>
</feature>
<proteinExistence type="predicted"/>
<keyword evidence="1" id="KW-0732">Signal</keyword>
<feature type="domain" description="Rib" evidence="4">
    <location>
        <begin position="2248"/>
        <end position="2318"/>
    </location>
</feature>
<feature type="region of interest" description="Disordered" evidence="2">
    <location>
        <begin position="2261"/>
        <end position="2294"/>
    </location>
</feature>
<feature type="domain" description="Rib" evidence="4">
    <location>
        <begin position="2401"/>
        <end position="2471"/>
    </location>
</feature>
<feature type="compositionally biased region" description="Polar residues" evidence="2">
    <location>
        <begin position="2516"/>
        <end position="2533"/>
    </location>
</feature>
<dbReference type="NCBIfam" id="TIGR01168">
    <property type="entry name" value="YSIRK_signal"/>
    <property type="match status" value="1"/>
</dbReference>
<feature type="compositionally biased region" description="Basic and acidic residues" evidence="2">
    <location>
        <begin position="2176"/>
        <end position="2195"/>
    </location>
</feature>
<feature type="compositionally biased region" description="Basic and acidic residues" evidence="2">
    <location>
        <begin position="2261"/>
        <end position="2272"/>
    </location>
</feature>
<evidence type="ECO:0000256" key="1">
    <source>
        <dbReference type="ARBA" id="ARBA00022729"/>
    </source>
</evidence>
<feature type="compositionally biased region" description="Polar residues" evidence="2">
    <location>
        <begin position="2599"/>
        <end position="2621"/>
    </location>
</feature>
<feature type="domain" description="Rib" evidence="4">
    <location>
        <begin position="2483"/>
        <end position="2559"/>
    </location>
</feature>
<organism evidence="6 7">
    <name type="scientific">Lactobacillus mulieris</name>
    <dbReference type="NCBI Taxonomy" id="2508708"/>
    <lineage>
        <taxon>Bacteria</taxon>
        <taxon>Bacillati</taxon>
        <taxon>Bacillota</taxon>
        <taxon>Bacilli</taxon>
        <taxon>Lactobacillales</taxon>
        <taxon>Lactobacillaceae</taxon>
        <taxon>Lactobacillus</taxon>
    </lineage>
</organism>
<dbReference type="RefSeq" id="WP_269254971.1">
    <property type="nucleotide sequence ID" value="NZ_JAKHPU010000008.1"/>
</dbReference>
<feature type="domain" description="Rib" evidence="4">
    <location>
        <begin position="2169"/>
        <end position="2239"/>
    </location>
</feature>
<feature type="domain" description="Atypical Rib" evidence="5">
    <location>
        <begin position="825"/>
        <end position="885"/>
    </location>
</feature>
<evidence type="ECO:0000313" key="6">
    <source>
        <dbReference type="EMBL" id="MCZ3622623.1"/>
    </source>
</evidence>
<feature type="domain" description="Atypical Rib" evidence="5">
    <location>
        <begin position="1489"/>
        <end position="1556"/>
    </location>
</feature>
<reference evidence="6 7" key="1">
    <citation type="submission" date="2022-01" db="EMBL/GenBank/DDBJ databases">
        <title>VMRC isolate genome collection.</title>
        <authorList>
            <person name="France M."/>
            <person name="Rutt L."/>
            <person name="Humphrys M."/>
            <person name="Ravel J."/>
        </authorList>
    </citation>
    <scope>NUCLEOTIDE SEQUENCE [LARGE SCALE GENOMIC DNA]</scope>
    <source>
        <strain evidence="6 7">C0172B4</strain>
    </source>
</reference>
<feature type="non-terminal residue" evidence="6">
    <location>
        <position position="2621"/>
    </location>
</feature>
<dbReference type="Proteomes" id="UP001211420">
    <property type="component" value="Unassembled WGS sequence"/>
</dbReference>
<feature type="compositionally biased region" description="Polar residues" evidence="2">
    <location>
        <begin position="2560"/>
        <end position="2569"/>
    </location>
</feature>
<feature type="domain" description="Atypical Rib" evidence="5">
    <location>
        <begin position="1729"/>
        <end position="1792"/>
    </location>
</feature>
<evidence type="ECO:0000259" key="5">
    <source>
        <dbReference type="Pfam" id="PF18938"/>
    </source>
</evidence>
<feature type="region of interest" description="Disordered" evidence="2">
    <location>
        <begin position="2027"/>
        <end position="2050"/>
    </location>
</feature>
<sequence>MKSMFDERQRFSLRKLTIGVVSVLLGVTFVNNVQEVKADTTPDSTQVSSQSKAPTNSAQVQSANQESTQKQSTSTNQNNSVTNPIINNTNNNSNITDNSQSAQSYVTNTRQSTMQDFSSTNVDHSKGYNYLYDNPHENPGVIFAGGPQNWGFASDANQNFKVTKEAQTDGTTKWTVTFLPDCQTIFRSNQNHPDNGSFAFFLSKDYDIIKDKNGSYFKVYEAITNGSRTYKKTHGGFQVIKDETLDNFNKAGTYGPYSPYISKFWEGKTRVWNQWYSANFAREIRIFLKDSTPEERSKLLNDLSLYMDSYGIANWHYYNNVNTGYDLQTGIGPNLNGDGSSHLQKAFRMDANNANKNPDKNMWGNTNPVIDVNDFGSGFFFRSQDWSAIDDAHGGTLTVTFYTRPSNDKVSTYSGLVALQNEGTPQNPDGGAARSHEATTNTRINHAQADSTGVSDGRIVTANTKDAATGVVDVVVENNSGYTESIPNVSYTLTKSSLSDITGNKDSAVSSVSDTASLNDRQTSKKYYISESFNYSDNTEDMQDKLNQALNPNSSSGSKYLKLSIDNLTALEKAGLKATTSYDSANKQYIITIAKADTDNLKYPAIAPAALTVVNDKADLSKDVSATNKISALLKAANSEVESISYDDTNQKVILTYQDKTTNTISYDDVAVQVPQKTMIFQDPGANTFTITDNRAGEISDAVSEANSTANLGIKVNQTNGGYDGSVTVTRTSSDGNVKQTATLTPAQTIINIPNPVVVHDINNITDNEKQKVVDNLKSVNKTIADSFNKDKVFVDGTAQVPFSDGSATIVIPGKYTVVQSVHTKITLPSGLVWVKDESNLTNNELNQIKKLYKEANDGATNVEFGPNGVGLTITYSDGTSDTLTDVRANQSAINYPKRVLIPVGKTPVDSEYKTAYQDAFEDSRATKSNIDQIDYTESITVHKNGDVDYNIVYIDPTTQKTMPYYSGSLNNVYTTVRVKNLVKVANPAQLTDKDKQAIETELTNDNPGVAFDWNKSNFVNGYSGNSTLAFSQGSATLNVKNSDLIYSEVVAPTKKTAVGNPDKLTDEQKQEIIQNVIKANSNLGVTSAVIDQNNGNVVVTYDGSGISQTLPISDTIVKIPVRTLVANKANDWINPDYTLDSQEKAAVKAAVEALNPGYSANVADDGSVVLQDVNGDTANLTSDQAILRLPKRTVVKDKTQLTSDEKATVLAAIKKLNPLVSTTDANDAIADDGSATLAFNDNGPKLRNISGDLLVYQDAKLNKPTTLAPVVDKKNLTSDEIATIIQNVKDANKAGSTTYLSNVNVVKDAQGNNVVQATLPNGKTATLSMDEVAVTIPLRTVVKNKGPYDNPIFTLSNDEIAKEKAAFMKANPNIDSNAVTVHRSGNITVYGADGSDLAKISNDKTTFDILNKVPVKNQKQLDKAEQTSVESIVSLGNKHVDMSKTHVGIDGTASDMAKISFNDGTHSITVSGTDLTSQIVNDVVYPFNITSKTLVNNPGQLTDAEKRNIQNKISDDNPEVGNVNFTTDKNGNKVVELIYPDGTKTIIPLSAVVAKYPDKTQIKLSQRNNNPTEALTSTQKAAVAANVKASNPDAKIIVNSDGSVEMTESITYQQPIVKAGQENNPDAPVVYKTETKEVTTQITAPDTVINVPDQVPVTDPNNLTDLEKQQVFNAIVAANPNVKFNDADPISSIIAANGDANLTYQDGTPKVKLTNLVKQRKIADSQILNVPDEKVFVKNKNKLTSDETQGVKNAVAEANRYAGQDPDVEIANDGTITVTYSDKSSLTLPVKESSLTVQYPDRQIIQNDTPVDSSALKADFLKVNPDLADQADQIQVNENGDIEYPGSDDTDPAIYMPHTLTTIKVGPKVLVDDVKHLTNEDKAKVTQLVENDNKDQLNNNQDNFNPISDQSYQEDGLHITYPEGQGQDVVIPYSDLVYSNKPQTDPVAQPIVVKTGDSITPDEGIENKGSLDKPSYSWRDGKAPKTSEPGKYTGTVEVTQDGKNPEDVTVPVYVVSAGKPIAVSQNHKLDGNDAKSTISADSDLPGNSTYSWKVAPDTSTPGDNKDGVVTVTVGSQAIDVPVKVNVKAISPQVVAPVAQPIVVSQGDIPNPEDGIANKDDLNNPSYAWKDNNAPSTKEVGKYTGVVVVTQDGQNTQEVPVTVHVVGAGAPITVEQGHKLDETDAKKALDTKSDLPTDTDYSWSKEPDTTTSGNNKSGAIIVTIPGEGSVEIPVKVNVKPNASSQVVTPIAQPVVVKPGAEVKPEDGIENKPELNNPSYSWRDSKNPDTTTPGKHTGVVVVTQDGQNTQEVPVTVHVVEAGDPITVVQGHKLDDTDAKKTIDTKSNLPEGTTYSWKAVPDTSTPGNGKDGVVTVTIPNEGSIDIPVKVNVSKSSETPEFVKPIGKNITKQVGEAVEPKDGIDNVAKLPLGTTYSWKDGKGPDMSKPGTYNETVEVTEPGSKPIEVSITVVVSPKSEATPSQRDSDKYTAKGQDIVVKQGQEPSAEDGIGNKDKLPSGTTYSWKDGTPDTSTLGDKTGTVEVTYPDGSKAEVKVTVHVTEPTKQPTQADENTPEPKEISVRKGENPKAEDGIGNKDKLPSGTTYSWKDGTPDTSTSGDKTGT</sequence>
<accession>A0ABT4K3A2</accession>
<feature type="compositionally biased region" description="Low complexity" evidence="2">
    <location>
        <begin position="64"/>
        <end position="99"/>
    </location>
</feature>
<dbReference type="NCBIfam" id="TIGR02331">
    <property type="entry name" value="rib_alpha"/>
    <property type="match status" value="5"/>
</dbReference>
<evidence type="ECO:0000256" key="2">
    <source>
        <dbReference type="SAM" id="MobiDB-lite"/>
    </source>
</evidence>
<dbReference type="Pfam" id="PF18938">
    <property type="entry name" value="aRib"/>
    <property type="match status" value="7"/>
</dbReference>
<gene>
    <name evidence="6" type="ORF">L2772_07020</name>
</gene>
<feature type="domain" description="YSIRK Gram-positive signal peptide" evidence="3">
    <location>
        <begin position="6"/>
        <end position="30"/>
    </location>
</feature>
<evidence type="ECO:0000259" key="3">
    <source>
        <dbReference type="Pfam" id="PF04650"/>
    </source>
</evidence>
<dbReference type="EMBL" id="JAKHPW010000009">
    <property type="protein sequence ID" value="MCZ3622623.1"/>
    <property type="molecule type" value="Genomic_DNA"/>
</dbReference>
<feature type="domain" description="Rib" evidence="4">
    <location>
        <begin position="2566"/>
        <end position="2621"/>
    </location>
</feature>
<feature type="domain" description="Rib" evidence="4">
    <location>
        <begin position="2019"/>
        <end position="2088"/>
    </location>
</feature>
<comment type="caution">
    <text evidence="6">The sequence shown here is derived from an EMBL/GenBank/DDBJ whole genome shotgun (WGS) entry which is preliminary data.</text>
</comment>
<name>A0ABT4K3A2_9LACO</name>
<feature type="region of interest" description="Disordered" evidence="2">
    <location>
        <begin position="39"/>
        <end position="110"/>
    </location>
</feature>
<dbReference type="InterPro" id="IPR012706">
    <property type="entry name" value="Rib_alpha_Esp_rpt"/>
</dbReference>
<dbReference type="Gene3D" id="3.10.20.890">
    <property type="match status" value="9"/>
</dbReference>
<protein>
    <submittedName>
        <fullName evidence="6">YSIRK-type signal peptide-containing protein</fullName>
    </submittedName>
</protein>
<feature type="compositionally biased region" description="Polar residues" evidence="2">
    <location>
        <begin position="41"/>
        <end position="63"/>
    </location>
</feature>
<feature type="domain" description="Rib" evidence="4">
    <location>
        <begin position="1945"/>
        <end position="2016"/>
    </location>
</feature>
<evidence type="ECO:0000313" key="7">
    <source>
        <dbReference type="Proteomes" id="UP001211420"/>
    </source>
</evidence>
<evidence type="ECO:0000259" key="4">
    <source>
        <dbReference type="Pfam" id="PF08428"/>
    </source>
</evidence>
<dbReference type="InterPro" id="IPR005877">
    <property type="entry name" value="YSIRK_signal_dom"/>
</dbReference>
<feature type="domain" description="Rib" evidence="4">
    <location>
        <begin position="2097"/>
        <end position="2166"/>
    </location>
</feature>
<feature type="domain" description="Atypical Rib" evidence="5">
    <location>
        <begin position="1049"/>
        <end position="1119"/>
    </location>
</feature>
<feature type="region of interest" description="Disordered" evidence="2">
    <location>
        <begin position="2176"/>
        <end position="2218"/>
    </location>
</feature>
<feature type="compositionally biased region" description="Basic and acidic residues" evidence="2">
    <location>
        <begin position="2572"/>
        <end position="2597"/>
    </location>
</feature>
<keyword evidence="7" id="KW-1185">Reference proteome</keyword>